<sequence>MFNTNIKRWVLFALLVLVAFGVGWLIYRLMWQPSSTTVPPTSDTNNSTSTFPTAETGGQPNIIINPEELPTAGTENTTDITDNTITTPETIRDNKITQRSSNNTLNPTIAPDGGLQYYDRYSEKFYRLDTSGETQELVDKTFPNVQTIDWATDKTKAVMSFPDGSKIIYDFSSNRQVTLPSHWEEIKFSPDSNRLAFKSMGNNADNIYVGIVNADGSGARSVEKIGNNADKVIISWSPSGQVIAMLTEGDSFDGKTVYFMGLNKENFRSLNIEGRGFQPLWSPSGSQLLYSIYSSANQYKPSLWITNASGEDIGNSNRPLNLNTYAKKCTFVDNSNIYCAVPRSLPEGAGLIESLSKDSLDNLYLINTITGEKQVIDIGGNYNINNLLYSETEKALYFMDSRDNQMHRLSLI</sequence>
<evidence type="ECO:0000313" key="4">
    <source>
        <dbReference type="Proteomes" id="UP000228533"/>
    </source>
</evidence>
<feature type="region of interest" description="Disordered" evidence="1">
    <location>
        <begin position="36"/>
        <end position="61"/>
    </location>
</feature>
<name>A0A2M6WTQ5_9BACT</name>
<protein>
    <recommendedName>
        <fullName evidence="5">Dipeptidylpeptidase IV N-terminal domain-containing protein</fullName>
    </recommendedName>
</protein>
<dbReference type="EMBL" id="PFAM01000012">
    <property type="protein sequence ID" value="PIT96170.1"/>
    <property type="molecule type" value="Genomic_DNA"/>
</dbReference>
<evidence type="ECO:0008006" key="5">
    <source>
        <dbReference type="Google" id="ProtNLM"/>
    </source>
</evidence>
<dbReference type="SUPFAM" id="SSF82171">
    <property type="entry name" value="DPP6 N-terminal domain-like"/>
    <property type="match status" value="1"/>
</dbReference>
<gene>
    <name evidence="3" type="ORF">COT94_01750</name>
</gene>
<dbReference type="Proteomes" id="UP000228533">
    <property type="component" value="Unassembled WGS sequence"/>
</dbReference>
<dbReference type="Gene3D" id="2.120.10.30">
    <property type="entry name" value="TolB, C-terminal domain"/>
    <property type="match status" value="1"/>
</dbReference>
<evidence type="ECO:0000313" key="3">
    <source>
        <dbReference type="EMBL" id="PIT96170.1"/>
    </source>
</evidence>
<accession>A0A2M6WTQ5</accession>
<dbReference type="InterPro" id="IPR011659">
    <property type="entry name" value="WD40"/>
</dbReference>
<keyword evidence="2" id="KW-0472">Membrane</keyword>
<dbReference type="AlphaFoldDB" id="A0A2M6WTQ5"/>
<feature type="transmembrane region" description="Helical" evidence="2">
    <location>
        <begin position="9"/>
        <end position="27"/>
    </location>
</feature>
<reference evidence="4" key="1">
    <citation type="submission" date="2017-09" db="EMBL/GenBank/DDBJ databases">
        <title>Depth-based differentiation of microbial function through sediment-hosted aquifers and enrichment of novel symbionts in the deep terrestrial subsurface.</title>
        <authorList>
            <person name="Probst A.J."/>
            <person name="Ladd B."/>
            <person name="Jarett J.K."/>
            <person name="Geller-Mcgrath D.E."/>
            <person name="Sieber C.M.K."/>
            <person name="Emerson J.B."/>
            <person name="Anantharaman K."/>
            <person name="Thomas B.C."/>
            <person name="Malmstrom R."/>
            <person name="Stieglmeier M."/>
            <person name="Klingl A."/>
            <person name="Woyke T."/>
            <person name="Ryan C.M."/>
            <person name="Banfield J.F."/>
        </authorList>
    </citation>
    <scope>NUCLEOTIDE SEQUENCE [LARGE SCALE GENOMIC DNA]</scope>
</reference>
<dbReference type="Pfam" id="PF07676">
    <property type="entry name" value="PD40"/>
    <property type="match status" value="1"/>
</dbReference>
<comment type="caution">
    <text evidence="3">The sequence shown here is derived from an EMBL/GenBank/DDBJ whole genome shotgun (WGS) entry which is preliminary data.</text>
</comment>
<feature type="compositionally biased region" description="Low complexity" evidence="1">
    <location>
        <begin position="36"/>
        <end position="53"/>
    </location>
</feature>
<dbReference type="InterPro" id="IPR011042">
    <property type="entry name" value="6-blade_b-propeller_TolB-like"/>
</dbReference>
<evidence type="ECO:0000256" key="2">
    <source>
        <dbReference type="SAM" id="Phobius"/>
    </source>
</evidence>
<keyword evidence="2" id="KW-1133">Transmembrane helix</keyword>
<proteinExistence type="predicted"/>
<evidence type="ECO:0000256" key="1">
    <source>
        <dbReference type="SAM" id="MobiDB-lite"/>
    </source>
</evidence>
<keyword evidence="2" id="KW-0812">Transmembrane</keyword>
<organism evidence="3 4">
    <name type="scientific">Candidatus Falkowbacteria bacterium CG10_big_fil_rev_8_21_14_0_10_37_14</name>
    <dbReference type="NCBI Taxonomy" id="1974561"/>
    <lineage>
        <taxon>Bacteria</taxon>
        <taxon>Candidatus Falkowiibacteriota</taxon>
    </lineage>
</organism>